<keyword evidence="2" id="KW-1185">Reference proteome</keyword>
<dbReference type="Pfam" id="PF11625">
    <property type="entry name" value="DUF3253"/>
    <property type="match status" value="1"/>
</dbReference>
<comment type="caution">
    <text evidence="1">The sequence shown here is derived from an EMBL/GenBank/DDBJ whole genome shotgun (WGS) entry which is preliminary data.</text>
</comment>
<dbReference type="OrthoDB" id="2563170at2759"/>
<sequence>MEANAIEKHLQRFLQSQVARALSSSELHDLGLTDWRKAMAPIRELAWTLRDKEQLEVLQKRHCLGPQHTIIRHQRTNQIKKVTDFFHSKDYIG</sequence>
<protein>
    <submittedName>
        <fullName evidence="1">Uncharacterized protein</fullName>
    </submittedName>
</protein>
<name>A0A8K0KZ93_9PEZI</name>
<reference evidence="1" key="1">
    <citation type="submission" date="2021-07" db="EMBL/GenBank/DDBJ databases">
        <title>Elsinoe batatas strain:CRI-CJ2 Genome sequencing and assembly.</title>
        <authorList>
            <person name="Huang L."/>
        </authorList>
    </citation>
    <scope>NUCLEOTIDE SEQUENCE</scope>
    <source>
        <strain evidence="1">CRI-CJ2</strain>
    </source>
</reference>
<accession>A0A8K0KZ93</accession>
<dbReference type="EMBL" id="JAESVG020000008">
    <property type="protein sequence ID" value="KAG8625308.1"/>
    <property type="molecule type" value="Genomic_DNA"/>
</dbReference>
<dbReference type="Proteomes" id="UP000809789">
    <property type="component" value="Unassembled WGS sequence"/>
</dbReference>
<dbReference type="AlphaFoldDB" id="A0A8K0KZ93"/>
<evidence type="ECO:0000313" key="1">
    <source>
        <dbReference type="EMBL" id="KAG8625308.1"/>
    </source>
</evidence>
<evidence type="ECO:0000313" key="2">
    <source>
        <dbReference type="Proteomes" id="UP000809789"/>
    </source>
</evidence>
<proteinExistence type="predicted"/>
<dbReference type="InterPro" id="IPR036388">
    <property type="entry name" value="WH-like_DNA-bd_sf"/>
</dbReference>
<organism evidence="1 2">
    <name type="scientific">Elsinoe batatas</name>
    <dbReference type="NCBI Taxonomy" id="2601811"/>
    <lineage>
        <taxon>Eukaryota</taxon>
        <taxon>Fungi</taxon>
        <taxon>Dikarya</taxon>
        <taxon>Ascomycota</taxon>
        <taxon>Pezizomycotina</taxon>
        <taxon>Dothideomycetes</taxon>
        <taxon>Dothideomycetidae</taxon>
        <taxon>Myriangiales</taxon>
        <taxon>Elsinoaceae</taxon>
        <taxon>Elsinoe</taxon>
    </lineage>
</organism>
<dbReference type="InterPro" id="IPR021660">
    <property type="entry name" value="DUF3253"/>
</dbReference>
<gene>
    <name evidence="1" type="ORF">KVT40_007059</name>
</gene>
<dbReference type="Gene3D" id="1.10.10.10">
    <property type="entry name" value="Winged helix-like DNA-binding domain superfamily/Winged helix DNA-binding domain"/>
    <property type="match status" value="1"/>
</dbReference>